<dbReference type="EMBL" id="AP018558">
    <property type="protein sequence ID" value="BBD77089.1"/>
    <property type="molecule type" value="Genomic_DNA"/>
</dbReference>
<sequence>MWWLDLEGAVHPFDRERFKPMTEPSAAVWMTVEDDPAWLPDEALAHVEAIAIEFPKFTDGRPFSLATILRARGWHGPLFAVGHFLLDQLDYLRRCGFTGFAPDPERYPYETLCELGPRLLRVFTEPYQASSAVPQPLWLRVRRDRAEQPVSEIEV</sequence>
<name>A0A2Z6DXN8_HYDTE</name>
<evidence type="ECO:0008006" key="3">
    <source>
        <dbReference type="Google" id="ProtNLM"/>
    </source>
</evidence>
<dbReference type="InterPro" id="IPR008318">
    <property type="entry name" value="UCP030820"/>
</dbReference>
<evidence type="ECO:0000313" key="2">
    <source>
        <dbReference type="Proteomes" id="UP000262004"/>
    </source>
</evidence>
<dbReference type="Proteomes" id="UP000262004">
    <property type="component" value="Chromosome"/>
</dbReference>
<reference evidence="1 2" key="1">
    <citation type="submission" date="2018-04" db="EMBL/GenBank/DDBJ databases">
        <title>Complete genome sequence of Hydrogenophilus thermoluteolus TH-1.</title>
        <authorList>
            <person name="Arai H."/>
        </authorList>
    </citation>
    <scope>NUCLEOTIDE SEQUENCE [LARGE SCALE GENOMIC DNA]</scope>
    <source>
        <strain evidence="1 2">TH-1</strain>
    </source>
</reference>
<dbReference type="Pfam" id="PF06073">
    <property type="entry name" value="DUF934"/>
    <property type="match status" value="1"/>
</dbReference>
<organism evidence="1 2">
    <name type="scientific">Hydrogenophilus thermoluteolus</name>
    <name type="common">Pseudomonas hydrogenothermophila</name>
    <dbReference type="NCBI Taxonomy" id="297"/>
    <lineage>
        <taxon>Bacteria</taxon>
        <taxon>Pseudomonadati</taxon>
        <taxon>Pseudomonadota</taxon>
        <taxon>Hydrogenophilia</taxon>
        <taxon>Hydrogenophilales</taxon>
        <taxon>Hydrogenophilaceae</taxon>
        <taxon>Hydrogenophilus</taxon>
    </lineage>
</organism>
<keyword evidence="2" id="KW-1185">Reference proteome</keyword>
<proteinExistence type="predicted"/>
<dbReference type="AlphaFoldDB" id="A0A2Z6DXN8"/>
<protein>
    <recommendedName>
        <fullName evidence="3">Oxidoreductase</fullName>
    </recommendedName>
</protein>
<dbReference type="KEGG" id="htl:HPTL_0821"/>
<evidence type="ECO:0000313" key="1">
    <source>
        <dbReference type="EMBL" id="BBD77089.1"/>
    </source>
</evidence>
<dbReference type="RefSeq" id="WP_170141269.1">
    <property type="nucleotide sequence ID" value="NZ_AP018558.1"/>
</dbReference>
<gene>
    <name evidence="1" type="ORF">HPTL_0821</name>
</gene>
<accession>A0A2Z6DXN8</accession>